<feature type="region of interest" description="Disordered" evidence="1">
    <location>
        <begin position="84"/>
        <end position="128"/>
    </location>
</feature>
<feature type="region of interest" description="Disordered" evidence="1">
    <location>
        <begin position="37"/>
        <end position="56"/>
    </location>
</feature>
<dbReference type="EMBL" id="JAAIUW010000010">
    <property type="protein sequence ID" value="KAF7810941.1"/>
    <property type="molecule type" value="Genomic_DNA"/>
</dbReference>
<accession>A0A834SW52</accession>
<feature type="compositionally biased region" description="Basic residues" evidence="1">
    <location>
        <begin position="109"/>
        <end position="122"/>
    </location>
</feature>
<dbReference type="AlphaFoldDB" id="A0A834SW52"/>
<dbReference type="OrthoDB" id="10663100at2759"/>
<comment type="caution">
    <text evidence="2">The sequence shown here is derived from an EMBL/GenBank/DDBJ whole genome shotgun (WGS) entry which is preliminary data.</text>
</comment>
<protein>
    <submittedName>
        <fullName evidence="2">Transmembrane protein</fullName>
    </submittedName>
</protein>
<evidence type="ECO:0000256" key="1">
    <source>
        <dbReference type="SAM" id="MobiDB-lite"/>
    </source>
</evidence>
<feature type="compositionally biased region" description="Basic and acidic residues" evidence="1">
    <location>
        <begin position="85"/>
        <end position="98"/>
    </location>
</feature>
<dbReference type="Proteomes" id="UP000634136">
    <property type="component" value="Unassembled WGS sequence"/>
</dbReference>
<proteinExistence type="predicted"/>
<evidence type="ECO:0000313" key="2">
    <source>
        <dbReference type="EMBL" id="KAF7810941.1"/>
    </source>
</evidence>
<organism evidence="2 3">
    <name type="scientific">Senna tora</name>
    <dbReference type="NCBI Taxonomy" id="362788"/>
    <lineage>
        <taxon>Eukaryota</taxon>
        <taxon>Viridiplantae</taxon>
        <taxon>Streptophyta</taxon>
        <taxon>Embryophyta</taxon>
        <taxon>Tracheophyta</taxon>
        <taxon>Spermatophyta</taxon>
        <taxon>Magnoliopsida</taxon>
        <taxon>eudicotyledons</taxon>
        <taxon>Gunneridae</taxon>
        <taxon>Pentapetalae</taxon>
        <taxon>rosids</taxon>
        <taxon>fabids</taxon>
        <taxon>Fabales</taxon>
        <taxon>Fabaceae</taxon>
        <taxon>Caesalpinioideae</taxon>
        <taxon>Cassia clade</taxon>
        <taxon>Senna</taxon>
    </lineage>
</organism>
<keyword evidence="2" id="KW-0812">Transmembrane</keyword>
<keyword evidence="3" id="KW-1185">Reference proteome</keyword>
<evidence type="ECO:0000313" key="3">
    <source>
        <dbReference type="Proteomes" id="UP000634136"/>
    </source>
</evidence>
<keyword evidence="2" id="KW-0472">Membrane</keyword>
<gene>
    <name evidence="2" type="ORF">G2W53_031917</name>
</gene>
<sequence>MALHVSPLAGHFSNSNSHFLFPFFYLRLYLSGDSNASGSPHLSRLDEKAATPPAAARADDLRNIGLAIDLLRRDELPPPYDLMLDSDRGKNPLRRKNEAAAASPPVVPPRRRRRRLHHHSFRRQAPFESKRGVISETRDCANIGDGASTRGSILIRCKIVSSSRLGRILAAIIGVNGDSAQRTPARQRGQFACDLSQTSMQSTSVRFRGVERKRYGLDDGLVETIRRKHVVVGTIDCLEGGVIREGVEVAGGRGEVGAAPTPTPPAKEAVNWRHEVAGDEAGIGNDEESSGHYHHHCNQRRAEVNR</sequence>
<name>A0A834SW52_9FABA</name>
<feature type="region of interest" description="Disordered" evidence="1">
    <location>
        <begin position="279"/>
        <end position="306"/>
    </location>
</feature>
<reference evidence="2" key="1">
    <citation type="submission" date="2020-09" db="EMBL/GenBank/DDBJ databases">
        <title>Genome-Enabled Discovery of Anthraquinone Biosynthesis in Senna tora.</title>
        <authorList>
            <person name="Kang S.-H."/>
            <person name="Pandey R.P."/>
            <person name="Lee C.-M."/>
            <person name="Sim J.-S."/>
            <person name="Jeong J.-T."/>
            <person name="Choi B.-S."/>
            <person name="Jung M."/>
            <person name="Ginzburg D."/>
            <person name="Zhao K."/>
            <person name="Won S.Y."/>
            <person name="Oh T.-J."/>
            <person name="Yu Y."/>
            <person name="Kim N.-H."/>
            <person name="Lee O.R."/>
            <person name="Lee T.-H."/>
            <person name="Bashyal P."/>
            <person name="Kim T.-S."/>
            <person name="Lee W.-H."/>
            <person name="Kawkins C."/>
            <person name="Kim C.-K."/>
            <person name="Kim J.S."/>
            <person name="Ahn B.O."/>
            <person name="Rhee S.Y."/>
            <person name="Sohng J.K."/>
        </authorList>
    </citation>
    <scope>NUCLEOTIDE SEQUENCE</scope>
    <source>
        <tissue evidence="2">Leaf</tissue>
    </source>
</reference>